<dbReference type="OrthoDB" id="6197337at2"/>
<sequence>MNSDELVRLVTEKILEQLKKESSKRFLALGKTLDISLDVDITNDPDELLKSQGIIVKGLGWESLFRLKNLVSITQNEEVIIKGLLEDKLIILIRPTNWPKNKLMISKAEETLRDLKRMGLVFLHEEELNNYINSQGVKEQQSFIGQPMKTKKKLVTVDILREEYDLKQLTEFKKEPNMIITALAKDYLQENNIKLI</sequence>
<keyword evidence="2" id="KW-1185">Reference proteome</keyword>
<accession>A0A1H9CDY0</accession>
<name>A0A1H9CDY0_9LACT</name>
<dbReference type="AlphaFoldDB" id="A0A1H9CDY0"/>
<dbReference type="Proteomes" id="UP000198833">
    <property type="component" value="Unassembled WGS sequence"/>
</dbReference>
<proteinExistence type="predicted"/>
<evidence type="ECO:0000313" key="1">
    <source>
        <dbReference type="EMBL" id="SEP99354.1"/>
    </source>
</evidence>
<dbReference type="RefSeq" id="WP_092571082.1">
    <property type="nucleotide sequence ID" value="NZ_FOEN01000004.1"/>
</dbReference>
<dbReference type="STRING" id="89093.SAMN04488558_1044"/>
<dbReference type="EMBL" id="FOEN01000004">
    <property type="protein sequence ID" value="SEP99354.1"/>
    <property type="molecule type" value="Genomic_DNA"/>
</dbReference>
<reference evidence="1 2" key="1">
    <citation type="submission" date="2016-10" db="EMBL/GenBank/DDBJ databases">
        <authorList>
            <person name="de Groot N.N."/>
        </authorList>
    </citation>
    <scope>NUCLEOTIDE SEQUENCE [LARGE SCALE GENOMIC DNA]</scope>
    <source>
        <strain evidence="1 2">DSM 15695</strain>
    </source>
</reference>
<protein>
    <recommendedName>
        <fullName evidence="3">Ethanolamine utilization protein</fullName>
    </recommendedName>
</protein>
<evidence type="ECO:0000313" key="2">
    <source>
        <dbReference type="Proteomes" id="UP000198833"/>
    </source>
</evidence>
<organism evidence="1 2">
    <name type="scientific">Ignavigranum ruoffiae</name>
    <dbReference type="NCBI Taxonomy" id="89093"/>
    <lineage>
        <taxon>Bacteria</taxon>
        <taxon>Bacillati</taxon>
        <taxon>Bacillota</taxon>
        <taxon>Bacilli</taxon>
        <taxon>Lactobacillales</taxon>
        <taxon>Aerococcaceae</taxon>
        <taxon>Ignavigranum</taxon>
    </lineage>
</organism>
<evidence type="ECO:0008006" key="3">
    <source>
        <dbReference type="Google" id="ProtNLM"/>
    </source>
</evidence>
<gene>
    <name evidence="1" type="ORF">SAMN04488558_1044</name>
</gene>